<proteinExistence type="inferred from homology"/>
<protein>
    <recommendedName>
        <fullName evidence="4">Large ribosomal subunit protein uL6</fullName>
    </recommendedName>
</protein>
<dbReference type="NCBIfam" id="TIGR03654">
    <property type="entry name" value="L6_bact"/>
    <property type="match status" value="1"/>
</dbReference>
<evidence type="ECO:0000313" key="9">
    <source>
        <dbReference type="Proteomes" id="UP000177235"/>
    </source>
</evidence>
<evidence type="ECO:0000256" key="5">
    <source>
        <dbReference type="RuleBase" id="RU003869"/>
    </source>
</evidence>
<organism evidence="8 9">
    <name type="scientific">Candidatus Doudnabacteria bacterium RIFCSPLOWO2_02_FULL_48_13</name>
    <dbReference type="NCBI Taxonomy" id="1817845"/>
    <lineage>
        <taxon>Bacteria</taxon>
        <taxon>Candidatus Doudnaibacteriota</taxon>
    </lineage>
</organism>
<keyword evidence="3 4" id="KW-0687">Ribonucleoprotein</keyword>
<dbReference type="Gene3D" id="3.90.930.12">
    <property type="entry name" value="Ribosomal protein L6, alpha-beta domain"/>
    <property type="match status" value="2"/>
</dbReference>
<evidence type="ECO:0000313" key="8">
    <source>
        <dbReference type="EMBL" id="OGE99760.1"/>
    </source>
</evidence>
<dbReference type="Pfam" id="PF00347">
    <property type="entry name" value="Ribosomal_L6"/>
    <property type="match status" value="2"/>
</dbReference>
<dbReference type="InterPro" id="IPR002358">
    <property type="entry name" value="Ribosomal_uL6_CS"/>
</dbReference>
<dbReference type="Proteomes" id="UP000177235">
    <property type="component" value="Unassembled WGS sequence"/>
</dbReference>
<dbReference type="GO" id="GO:0019843">
    <property type="term" value="F:rRNA binding"/>
    <property type="evidence" value="ECO:0007669"/>
    <property type="project" value="UniProtKB-UniRule"/>
</dbReference>
<keyword evidence="4 6" id="KW-0699">rRNA-binding</keyword>
<dbReference type="GO" id="GO:0002181">
    <property type="term" value="P:cytoplasmic translation"/>
    <property type="evidence" value="ECO:0007669"/>
    <property type="project" value="TreeGrafter"/>
</dbReference>
<feature type="domain" description="Large ribosomal subunit protein uL6 alpha-beta" evidence="7">
    <location>
        <begin position="91"/>
        <end position="164"/>
    </location>
</feature>
<dbReference type="SUPFAM" id="SSF56053">
    <property type="entry name" value="Ribosomal protein L6"/>
    <property type="match status" value="2"/>
</dbReference>
<dbReference type="InterPro" id="IPR020040">
    <property type="entry name" value="Ribosomal_uL6_a/b-dom"/>
</dbReference>
<dbReference type="InterPro" id="IPR019906">
    <property type="entry name" value="Ribosomal_uL6_bac-type"/>
</dbReference>
<evidence type="ECO:0000256" key="2">
    <source>
        <dbReference type="ARBA" id="ARBA00022980"/>
    </source>
</evidence>
<name>A0A1F5QDB6_9BACT</name>
<dbReference type="InterPro" id="IPR036789">
    <property type="entry name" value="Ribosomal_uL6-like_a/b-dom_sf"/>
</dbReference>
<keyword evidence="2 4" id="KW-0689">Ribosomal protein</keyword>
<evidence type="ECO:0000256" key="4">
    <source>
        <dbReference type="HAMAP-Rule" id="MF_01365"/>
    </source>
</evidence>
<gene>
    <name evidence="4" type="primary">rplF</name>
    <name evidence="8" type="ORF">A3J05_02765</name>
</gene>
<comment type="function">
    <text evidence="4 6">This protein binds to the 23S rRNA, and is important in its secondary structure. It is located near the subunit interface in the base of the L7/L12 stalk, and near the tRNA binding site of the peptidyltransferase center.</text>
</comment>
<dbReference type="PIRSF" id="PIRSF002162">
    <property type="entry name" value="Ribosomal_L6"/>
    <property type="match status" value="1"/>
</dbReference>
<dbReference type="FunFam" id="3.90.930.12:FF:000001">
    <property type="entry name" value="50S ribosomal protein L6"/>
    <property type="match status" value="1"/>
</dbReference>
<comment type="caution">
    <text evidence="8">The sequence shown here is derived from an EMBL/GenBank/DDBJ whole genome shotgun (WGS) entry which is preliminary data.</text>
</comment>
<sequence>MSKIGKKIIAIPSGVEVAVAPTEVKIKGPKGESVVALHPKVAVTAADNTLSVSVKNPDDRRQKALWGTFRSLIANAVTGVTAGFEKKLDIVGVGYKAQMSADKLILNLGYSHPIELAVPAGLDVKVEKNTITVNGFDKQAVGEFAALVRSQRKPEPYKGKGVKYQNEVVRRKAGKVVKAVGG</sequence>
<evidence type="ECO:0000256" key="6">
    <source>
        <dbReference type="RuleBase" id="RU003870"/>
    </source>
</evidence>
<dbReference type="PROSITE" id="PS00525">
    <property type="entry name" value="RIBOSOMAL_L6_1"/>
    <property type="match status" value="1"/>
</dbReference>
<comment type="similarity">
    <text evidence="1 4 5">Belongs to the universal ribosomal protein uL6 family.</text>
</comment>
<reference evidence="8 9" key="1">
    <citation type="journal article" date="2016" name="Nat. Commun.">
        <title>Thousands of microbial genomes shed light on interconnected biogeochemical processes in an aquifer system.</title>
        <authorList>
            <person name="Anantharaman K."/>
            <person name="Brown C.T."/>
            <person name="Hug L.A."/>
            <person name="Sharon I."/>
            <person name="Castelle C.J."/>
            <person name="Probst A.J."/>
            <person name="Thomas B.C."/>
            <person name="Singh A."/>
            <person name="Wilkins M.J."/>
            <person name="Karaoz U."/>
            <person name="Brodie E.L."/>
            <person name="Williams K.H."/>
            <person name="Hubbard S.S."/>
            <person name="Banfield J.F."/>
        </authorList>
    </citation>
    <scope>NUCLEOTIDE SEQUENCE [LARGE SCALE GENOMIC DNA]</scope>
</reference>
<evidence type="ECO:0000256" key="3">
    <source>
        <dbReference type="ARBA" id="ARBA00023274"/>
    </source>
</evidence>
<comment type="subunit">
    <text evidence="4">Part of the 50S ribosomal subunit.</text>
</comment>
<dbReference type="EMBL" id="MFFF01000016">
    <property type="protein sequence ID" value="OGE99760.1"/>
    <property type="molecule type" value="Genomic_DNA"/>
</dbReference>
<dbReference type="GO" id="GO:0003735">
    <property type="term" value="F:structural constituent of ribosome"/>
    <property type="evidence" value="ECO:0007669"/>
    <property type="project" value="UniProtKB-UniRule"/>
</dbReference>
<dbReference type="PANTHER" id="PTHR11655">
    <property type="entry name" value="60S/50S RIBOSOMAL PROTEIN L6/L9"/>
    <property type="match status" value="1"/>
</dbReference>
<dbReference type="AlphaFoldDB" id="A0A1F5QDB6"/>
<dbReference type="InterPro" id="IPR000702">
    <property type="entry name" value="Ribosomal_uL6-like"/>
</dbReference>
<dbReference type="GO" id="GO:0022625">
    <property type="term" value="C:cytosolic large ribosomal subunit"/>
    <property type="evidence" value="ECO:0007669"/>
    <property type="project" value="UniProtKB-UniRule"/>
</dbReference>
<feature type="domain" description="Large ribosomal subunit protein uL6 alpha-beta" evidence="7">
    <location>
        <begin position="11"/>
        <end position="83"/>
    </location>
</feature>
<keyword evidence="4 6" id="KW-0694">RNA-binding</keyword>
<evidence type="ECO:0000259" key="7">
    <source>
        <dbReference type="Pfam" id="PF00347"/>
    </source>
</evidence>
<dbReference type="PANTHER" id="PTHR11655:SF14">
    <property type="entry name" value="LARGE RIBOSOMAL SUBUNIT PROTEIN UL6M"/>
    <property type="match status" value="1"/>
</dbReference>
<evidence type="ECO:0000256" key="1">
    <source>
        <dbReference type="ARBA" id="ARBA00009356"/>
    </source>
</evidence>
<accession>A0A1F5QDB6</accession>
<dbReference type="PRINTS" id="PR00059">
    <property type="entry name" value="RIBOSOMALL6"/>
</dbReference>
<dbReference type="HAMAP" id="MF_01365_B">
    <property type="entry name" value="Ribosomal_uL6_B"/>
    <property type="match status" value="1"/>
</dbReference>